<dbReference type="GO" id="GO:0009847">
    <property type="term" value="P:spore germination"/>
    <property type="evidence" value="ECO:0007669"/>
    <property type="project" value="UniProtKB-UniRule"/>
</dbReference>
<dbReference type="GO" id="GO:0005886">
    <property type="term" value="C:plasma membrane"/>
    <property type="evidence" value="ECO:0007669"/>
    <property type="project" value="UniProtKB-SubCell"/>
</dbReference>
<feature type="transmembrane region" description="Helical" evidence="5">
    <location>
        <begin position="435"/>
        <end position="460"/>
    </location>
</feature>
<sequence>MLKKLLKKVYSKKPNVPEKSSTEDILRKEIQLDGNLEQTLGFFKEIYSYPDNQDFVIRNIHINGMSKKAALIYIWTITDVTLIDQHILTPLIRNNSTSSKIEDIVSIQSVDTKNVIKDILPEINKGSAALIIEGDPQAYLFSVTNFEGRGVEKSENETVVKGPKEAFTEKSSTNISLIRKKIKNENLVVESLTITERSKNDLFIIYEKDLANEKLVENVRERVNSLQVDAIQNLSLLEQHIEERKFSIFPTVLYTERPDRAASFIEDGYIVLIMDNSPACLVLPATFWSFYHSSEDHYLRFHYGNFTRLLRIIALFITLFTSAIYVGVVTYHAEMIPPDLLLAIAATRERVPFPAAIEVIIMELAFELIREAGLRVPSPIGPTIGIVGALILGQAAVQANIVSPIVVIVVALGGLSSFAVGDISMNFSIRLTRFLFLLVASLFGIYGMAALFTFGIFYLVSLKSFGVPYLAPLTPKYVSSGDTIFRRVLQYEMYRPGYVKPKDIKKK</sequence>
<evidence type="ECO:0000256" key="4">
    <source>
        <dbReference type="PIRNR" id="PIRNR005690"/>
    </source>
</evidence>
<feature type="transmembrane region" description="Helical" evidence="5">
    <location>
        <begin position="401"/>
        <end position="423"/>
    </location>
</feature>
<proteinExistence type="inferred from homology"/>
<dbReference type="InterPro" id="IPR004995">
    <property type="entry name" value="Spore_Ger"/>
</dbReference>
<dbReference type="PANTHER" id="PTHR22550:SF5">
    <property type="entry name" value="LEUCINE ZIPPER PROTEIN 4"/>
    <property type="match status" value="1"/>
</dbReference>
<keyword evidence="3 4" id="KW-0472">Membrane</keyword>
<accession>A0A6N8FKS7</accession>
<keyword evidence="5" id="KW-1133">Transmembrane helix</keyword>
<evidence type="ECO:0000256" key="1">
    <source>
        <dbReference type="ARBA" id="ARBA00004141"/>
    </source>
</evidence>
<name>A0A6N8FKS7_9BACI</name>
<keyword evidence="7" id="KW-1185">Reference proteome</keyword>
<dbReference type="RefSeq" id="WP_155670901.1">
    <property type="nucleotide sequence ID" value="NZ_WOCA01000019.1"/>
</dbReference>
<dbReference type="PANTHER" id="PTHR22550">
    <property type="entry name" value="SPORE GERMINATION PROTEIN"/>
    <property type="match status" value="1"/>
</dbReference>
<organism evidence="6 7">
    <name type="scientific">Ornithinibacillus caprae</name>
    <dbReference type="NCBI Taxonomy" id="2678566"/>
    <lineage>
        <taxon>Bacteria</taxon>
        <taxon>Bacillati</taxon>
        <taxon>Bacillota</taxon>
        <taxon>Bacilli</taxon>
        <taxon>Bacillales</taxon>
        <taxon>Bacillaceae</taxon>
        <taxon>Ornithinibacillus</taxon>
    </lineage>
</organism>
<dbReference type="Proteomes" id="UP000469125">
    <property type="component" value="Unassembled WGS sequence"/>
</dbReference>
<evidence type="ECO:0000256" key="3">
    <source>
        <dbReference type="ARBA" id="ARBA00023136"/>
    </source>
</evidence>
<dbReference type="AlphaFoldDB" id="A0A6N8FKS7"/>
<comment type="caution">
    <text evidence="6">The sequence shown here is derived from an EMBL/GenBank/DDBJ whole genome shotgun (WGS) entry which is preliminary data.</text>
</comment>
<dbReference type="InterPro" id="IPR050768">
    <property type="entry name" value="UPF0353/GerABKA_families"/>
</dbReference>
<keyword evidence="5" id="KW-0812">Transmembrane</keyword>
<evidence type="ECO:0000313" key="6">
    <source>
        <dbReference type="EMBL" id="MUK90262.1"/>
    </source>
</evidence>
<comment type="subcellular location">
    <subcellularLocation>
        <location evidence="4">Cell membrane</location>
    </subcellularLocation>
    <subcellularLocation>
        <location evidence="1">Membrane</location>
        <topology evidence="1">Multi-pass membrane protein</topology>
    </subcellularLocation>
</comment>
<evidence type="ECO:0000256" key="2">
    <source>
        <dbReference type="ARBA" id="ARBA00005278"/>
    </source>
</evidence>
<protein>
    <submittedName>
        <fullName evidence="6">Spore germination protein</fullName>
    </submittedName>
</protein>
<evidence type="ECO:0000313" key="7">
    <source>
        <dbReference type="Proteomes" id="UP000469125"/>
    </source>
</evidence>
<feature type="transmembrane region" description="Helical" evidence="5">
    <location>
        <begin position="309"/>
        <end position="331"/>
    </location>
</feature>
<reference evidence="6 7" key="1">
    <citation type="submission" date="2019-11" db="EMBL/GenBank/DDBJ databases">
        <authorList>
            <person name="Li X."/>
        </authorList>
    </citation>
    <scope>NUCLEOTIDE SEQUENCE [LARGE SCALE GENOMIC DNA]</scope>
    <source>
        <strain evidence="6 7">L9</strain>
    </source>
</reference>
<gene>
    <name evidence="6" type="ORF">GMD78_17960</name>
</gene>
<dbReference type="Pfam" id="PF03323">
    <property type="entry name" value="GerA"/>
    <property type="match status" value="1"/>
</dbReference>
<comment type="similarity">
    <text evidence="2 4">Belongs to the GerABKA family.</text>
</comment>
<dbReference type="EMBL" id="WOCA01000019">
    <property type="protein sequence ID" value="MUK90262.1"/>
    <property type="molecule type" value="Genomic_DNA"/>
</dbReference>
<evidence type="ECO:0000256" key="5">
    <source>
        <dbReference type="SAM" id="Phobius"/>
    </source>
</evidence>
<dbReference type="PIRSF" id="PIRSF005690">
    <property type="entry name" value="GerBA"/>
    <property type="match status" value="1"/>
</dbReference>